<dbReference type="PRINTS" id="PR00035">
    <property type="entry name" value="HTHGNTR"/>
</dbReference>
<dbReference type="RefSeq" id="WP_104437078.1">
    <property type="nucleotide sequence ID" value="NZ_PTJA01000005.1"/>
</dbReference>
<dbReference type="SUPFAM" id="SSF46785">
    <property type="entry name" value="Winged helix' DNA-binding domain"/>
    <property type="match status" value="1"/>
</dbReference>
<keyword evidence="1" id="KW-0805">Transcription regulation</keyword>
<dbReference type="Gene3D" id="1.10.10.10">
    <property type="entry name" value="Winged helix-like DNA-binding domain superfamily/Winged helix DNA-binding domain"/>
    <property type="match status" value="1"/>
</dbReference>
<dbReference type="PANTHER" id="PTHR44846:SF1">
    <property type="entry name" value="MANNOSYL-D-GLYCERATE TRANSPORT_METABOLISM SYSTEM REPRESSOR MNGR-RELATED"/>
    <property type="match status" value="1"/>
</dbReference>
<comment type="caution">
    <text evidence="5">The sequence shown here is derived from an EMBL/GenBank/DDBJ whole genome shotgun (WGS) entry which is preliminary data.</text>
</comment>
<evidence type="ECO:0000313" key="6">
    <source>
        <dbReference type="Proteomes" id="UP000237749"/>
    </source>
</evidence>
<feature type="domain" description="HTH gntR-type" evidence="4">
    <location>
        <begin position="3"/>
        <end position="70"/>
    </location>
</feature>
<name>A0A2S6HTM9_9FIRM</name>
<gene>
    <name evidence="5" type="ORF">BXY41_105326</name>
</gene>
<dbReference type="InterPro" id="IPR036388">
    <property type="entry name" value="WH-like_DNA-bd_sf"/>
</dbReference>
<keyword evidence="2" id="KW-0238">DNA-binding</keyword>
<dbReference type="GO" id="GO:0003677">
    <property type="term" value="F:DNA binding"/>
    <property type="evidence" value="ECO:0007669"/>
    <property type="project" value="UniProtKB-KW"/>
</dbReference>
<dbReference type="InterPro" id="IPR011663">
    <property type="entry name" value="UTRA"/>
</dbReference>
<dbReference type="CDD" id="cd07377">
    <property type="entry name" value="WHTH_GntR"/>
    <property type="match status" value="1"/>
</dbReference>
<dbReference type="SMART" id="SM00866">
    <property type="entry name" value="UTRA"/>
    <property type="match status" value="1"/>
</dbReference>
<dbReference type="InterPro" id="IPR000524">
    <property type="entry name" value="Tscrpt_reg_HTH_GntR"/>
</dbReference>
<dbReference type="OrthoDB" id="9799482at2"/>
<evidence type="ECO:0000259" key="4">
    <source>
        <dbReference type="PROSITE" id="PS50949"/>
    </source>
</evidence>
<dbReference type="EMBL" id="PTJA01000005">
    <property type="protein sequence ID" value="PPK81104.1"/>
    <property type="molecule type" value="Genomic_DNA"/>
</dbReference>
<evidence type="ECO:0000313" key="5">
    <source>
        <dbReference type="EMBL" id="PPK81104.1"/>
    </source>
</evidence>
<dbReference type="SUPFAM" id="SSF64288">
    <property type="entry name" value="Chorismate lyase-like"/>
    <property type="match status" value="1"/>
</dbReference>
<proteinExistence type="predicted"/>
<reference evidence="5 6" key="1">
    <citation type="submission" date="2018-02" db="EMBL/GenBank/DDBJ databases">
        <title>Genomic Encyclopedia of Archaeal and Bacterial Type Strains, Phase II (KMG-II): from individual species to whole genera.</title>
        <authorList>
            <person name="Goeker M."/>
        </authorList>
    </citation>
    <scope>NUCLEOTIDE SEQUENCE [LARGE SCALE GENOMIC DNA]</scope>
    <source>
        <strain evidence="5 6">DSM 3808</strain>
    </source>
</reference>
<dbReference type="InterPro" id="IPR050679">
    <property type="entry name" value="Bact_HTH_transcr_reg"/>
</dbReference>
<keyword evidence="3" id="KW-0804">Transcription</keyword>
<dbReference type="Pfam" id="PF00392">
    <property type="entry name" value="GntR"/>
    <property type="match status" value="1"/>
</dbReference>
<dbReference type="PROSITE" id="PS50949">
    <property type="entry name" value="HTH_GNTR"/>
    <property type="match status" value="1"/>
</dbReference>
<dbReference type="SMART" id="SM00345">
    <property type="entry name" value="HTH_GNTR"/>
    <property type="match status" value="1"/>
</dbReference>
<organism evidence="5 6">
    <name type="scientific">Lacrimispora xylanisolvens</name>
    <dbReference type="NCBI Taxonomy" id="384636"/>
    <lineage>
        <taxon>Bacteria</taxon>
        <taxon>Bacillati</taxon>
        <taxon>Bacillota</taxon>
        <taxon>Clostridia</taxon>
        <taxon>Lachnospirales</taxon>
        <taxon>Lachnospiraceae</taxon>
        <taxon>Lacrimispora</taxon>
    </lineage>
</organism>
<sequence length="242" mass="28326">MSSRKTEFIVIDLVSKIYQQKFWNNKLPTQRDLASAYQVSRFTIQKALKRLESIGLISVIQGDGIYVRARALGNPLVYNSMIEVPYQELQSKMLYLKKIIPDPKLISIFNLNQNEEVWEYKRLRIVRYEITQIETGWIPCRLFPELSRDIIEDSIQNHALKNKYQISHFMTNYQPDSLTKEEAELLGCKKGTPAMEITSRGVLKDGTIFVYSKICAIHYECTYIIPFNKEVYLSRRKKGKQK</sequence>
<dbReference type="PANTHER" id="PTHR44846">
    <property type="entry name" value="MANNOSYL-D-GLYCERATE TRANSPORT/METABOLISM SYSTEM REPRESSOR MNGR-RELATED"/>
    <property type="match status" value="1"/>
</dbReference>
<keyword evidence="6" id="KW-1185">Reference proteome</keyword>
<dbReference type="InterPro" id="IPR036390">
    <property type="entry name" value="WH_DNA-bd_sf"/>
</dbReference>
<dbReference type="Proteomes" id="UP000237749">
    <property type="component" value="Unassembled WGS sequence"/>
</dbReference>
<evidence type="ECO:0000256" key="1">
    <source>
        <dbReference type="ARBA" id="ARBA00023015"/>
    </source>
</evidence>
<dbReference type="Gene3D" id="3.40.1410.10">
    <property type="entry name" value="Chorismate lyase-like"/>
    <property type="match status" value="1"/>
</dbReference>
<dbReference type="InterPro" id="IPR028978">
    <property type="entry name" value="Chorismate_lyase_/UTRA_dom_sf"/>
</dbReference>
<dbReference type="Pfam" id="PF07702">
    <property type="entry name" value="UTRA"/>
    <property type="match status" value="1"/>
</dbReference>
<accession>A0A2S6HTM9</accession>
<evidence type="ECO:0000256" key="3">
    <source>
        <dbReference type="ARBA" id="ARBA00023163"/>
    </source>
</evidence>
<dbReference type="AlphaFoldDB" id="A0A2S6HTM9"/>
<dbReference type="GO" id="GO:0045892">
    <property type="term" value="P:negative regulation of DNA-templated transcription"/>
    <property type="evidence" value="ECO:0007669"/>
    <property type="project" value="TreeGrafter"/>
</dbReference>
<dbReference type="GO" id="GO:0003700">
    <property type="term" value="F:DNA-binding transcription factor activity"/>
    <property type="evidence" value="ECO:0007669"/>
    <property type="project" value="InterPro"/>
</dbReference>
<protein>
    <submittedName>
        <fullName evidence="5">GntR family transcriptional regulator</fullName>
    </submittedName>
</protein>
<evidence type="ECO:0000256" key="2">
    <source>
        <dbReference type="ARBA" id="ARBA00023125"/>
    </source>
</evidence>